<protein>
    <recommendedName>
        <fullName evidence="2">Glucosamine-6-phosphate deaminase</fullName>
        <ecNumber evidence="2">3.5.99.6</ecNumber>
    </recommendedName>
</protein>
<evidence type="ECO:0000256" key="1">
    <source>
        <dbReference type="ARBA" id="ARBA00022801"/>
    </source>
</evidence>
<evidence type="ECO:0000259" key="3">
    <source>
        <dbReference type="Pfam" id="PF01182"/>
    </source>
</evidence>
<dbReference type="Gene3D" id="3.40.50.1360">
    <property type="match status" value="1"/>
</dbReference>
<dbReference type="EC" id="3.5.99.6" evidence="2"/>
<sequence>MLNFTLTDNYAEMSTLAAKRVAQALERKPDLVMALPTGGTPIGLLQEMSRMARDNEADFSRAYSFNIDEYIPLTKDDPQSYYWFLENYFYQHANLPVENRFVPDVLAADLAVECARYERMIQDHGNFDLAVLGIGHDGHIGFNEPHSTHSPVCHVIDLNDETIEANARFFERREDVPRQAITLGMGTILKSKEIVLIANGESKAHVMKQLYECTAIDPLFPASFLLLHPDVTIICDREAASLIPSLR</sequence>
<evidence type="ECO:0000313" key="5">
    <source>
        <dbReference type="Proteomes" id="UP001320460"/>
    </source>
</evidence>
<keyword evidence="5" id="KW-1185">Reference proteome</keyword>
<dbReference type="PANTHER" id="PTHR11280">
    <property type="entry name" value="GLUCOSAMINE-6-PHOSPHATE ISOMERASE"/>
    <property type="match status" value="1"/>
</dbReference>
<dbReference type="PANTHER" id="PTHR11280:SF5">
    <property type="entry name" value="GLUCOSAMINE-6-PHOSPHATE ISOMERASE"/>
    <property type="match status" value="1"/>
</dbReference>
<dbReference type="InterPro" id="IPR006148">
    <property type="entry name" value="Glc/Gal-6P_isomerase"/>
</dbReference>
<keyword evidence="1" id="KW-0378">Hydrolase</keyword>
<gene>
    <name evidence="4" type="primary">nagB_2</name>
    <name evidence="4" type="ORF">PDTA9734_52560</name>
</gene>
<dbReference type="RefSeq" id="WP_125125583.1">
    <property type="nucleotide sequence ID" value="NZ_AP025334.1"/>
</dbReference>
<dbReference type="NCBIfam" id="TIGR00502">
    <property type="entry name" value="nagB"/>
    <property type="match status" value="1"/>
</dbReference>
<proteinExistence type="predicted"/>
<reference evidence="4 5" key="1">
    <citation type="submission" date="2021-12" db="EMBL/GenBank/DDBJ databases">
        <title>Complete genome sequence of Phytobacter diazotrophicus TA9734.</title>
        <authorList>
            <person name="Kubota H."/>
            <person name="Nakayama Y."/>
            <person name="Ariyoshi T."/>
        </authorList>
    </citation>
    <scope>NUCLEOTIDE SEQUENCE [LARGE SCALE GENOMIC DNA]</scope>
    <source>
        <strain evidence="4 5">TA9734</strain>
    </source>
</reference>
<organism evidence="4 5">
    <name type="scientific">Phytobacter diazotrophicus</name>
    <dbReference type="NCBI Taxonomy" id="395631"/>
    <lineage>
        <taxon>Bacteria</taxon>
        <taxon>Pseudomonadati</taxon>
        <taxon>Pseudomonadota</taxon>
        <taxon>Gammaproteobacteria</taxon>
        <taxon>Enterobacterales</taxon>
        <taxon>Enterobacteriaceae</taxon>
        <taxon>Phytobacter</taxon>
    </lineage>
</organism>
<dbReference type="EMBL" id="AP025334">
    <property type="protein sequence ID" value="BDD53769.1"/>
    <property type="molecule type" value="Genomic_DNA"/>
</dbReference>
<dbReference type="InterPro" id="IPR037171">
    <property type="entry name" value="NagB/RpiA_transferase-like"/>
</dbReference>
<dbReference type="InterPro" id="IPR004547">
    <property type="entry name" value="Glucosamine6P_isomerase"/>
</dbReference>
<dbReference type="SUPFAM" id="SSF100950">
    <property type="entry name" value="NagB/RpiA/CoA transferase-like"/>
    <property type="match status" value="1"/>
</dbReference>
<dbReference type="Pfam" id="PF01182">
    <property type="entry name" value="Glucosamine_iso"/>
    <property type="match status" value="1"/>
</dbReference>
<accession>A0ABM7W2F9</accession>
<dbReference type="CDD" id="cd01399">
    <property type="entry name" value="GlcN6P_deaminase"/>
    <property type="match status" value="1"/>
</dbReference>
<feature type="domain" description="Glucosamine/galactosamine-6-phosphate isomerase" evidence="3">
    <location>
        <begin position="12"/>
        <end position="224"/>
    </location>
</feature>
<dbReference type="Proteomes" id="UP001320460">
    <property type="component" value="Chromosome"/>
</dbReference>
<evidence type="ECO:0000256" key="2">
    <source>
        <dbReference type="NCBIfam" id="TIGR00502"/>
    </source>
</evidence>
<name>A0ABM7W2F9_9ENTR</name>
<evidence type="ECO:0000313" key="4">
    <source>
        <dbReference type="EMBL" id="BDD53769.1"/>
    </source>
</evidence>